<dbReference type="GO" id="GO:0000166">
    <property type="term" value="F:nucleotide binding"/>
    <property type="evidence" value="ECO:0007669"/>
    <property type="project" value="UniProtKB-KW"/>
</dbReference>
<proteinExistence type="inferred from homology"/>
<dbReference type="PROSITE" id="PS51257">
    <property type="entry name" value="PROKAR_LIPOPROTEIN"/>
    <property type="match status" value="1"/>
</dbReference>
<evidence type="ECO:0000256" key="3">
    <source>
        <dbReference type="RuleBase" id="RU362119"/>
    </source>
</evidence>
<dbReference type="InterPro" id="IPR036907">
    <property type="entry name" value="5'-Nucleotdase_C_sf"/>
</dbReference>
<evidence type="ECO:0000256" key="2">
    <source>
        <dbReference type="ARBA" id="ARBA00022729"/>
    </source>
</evidence>
<evidence type="ECO:0000313" key="6">
    <source>
        <dbReference type="EMBL" id="MTU44269.1"/>
    </source>
</evidence>
<evidence type="ECO:0000313" key="7">
    <source>
        <dbReference type="Proteomes" id="UP000462362"/>
    </source>
</evidence>
<comment type="similarity">
    <text evidence="1 3">Belongs to the 5'-nucleotidase family.</text>
</comment>
<dbReference type="EMBL" id="WNCL01000057">
    <property type="protein sequence ID" value="MTU44269.1"/>
    <property type="molecule type" value="Genomic_DNA"/>
</dbReference>
<organism evidence="6 7">
    <name type="scientific">Parasutterella excrementihominis</name>
    <dbReference type="NCBI Taxonomy" id="487175"/>
    <lineage>
        <taxon>Bacteria</taxon>
        <taxon>Pseudomonadati</taxon>
        <taxon>Pseudomonadota</taxon>
        <taxon>Betaproteobacteria</taxon>
        <taxon>Burkholderiales</taxon>
        <taxon>Sutterellaceae</taxon>
        <taxon>Parasutterella</taxon>
    </lineage>
</organism>
<evidence type="ECO:0000259" key="5">
    <source>
        <dbReference type="Pfam" id="PF02872"/>
    </source>
</evidence>
<dbReference type="Pfam" id="PF00149">
    <property type="entry name" value="Metallophos"/>
    <property type="match status" value="1"/>
</dbReference>
<dbReference type="InterPro" id="IPR004843">
    <property type="entry name" value="Calcineurin-like_PHP"/>
</dbReference>
<dbReference type="InterPro" id="IPR006146">
    <property type="entry name" value="5'-Nucleotdase_CS"/>
</dbReference>
<accession>A0A6I3S2N6</accession>
<dbReference type="InterPro" id="IPR029052">
    <property type="entry name" value="Metallo-depent_PP-like"/>
</dbReference>
<keyword evidence="3" id="KW-0378">Hydrolase</keyword>
<sequence>MLSPRLPFHTRYIFASFAAASLILISGCQSIHDKKEITVEILHTNDMHSHFAGSKNGSACITESYCEGGYGRVAEYVKEVKERNPNAIFLDAGDQFQGSLLYVNYHSPLVGKITNKMQYDFATFGNHEFDEGCKALSDYAKNADFPFLAVNLKPAPGCPLSKNNIAPFTVIDRPDAKIGIIGLANPDVVNQSKACKDTKFVNPFKAVKESVKALQTQKVNIIIVLSHLGLPFDEELAKNVNGVDLIVGGHTHDYIGPGSPLGPYPIVERSPSGKPVLIVTTSGEAKFLGHLEMNFNKEGIPTSWNGEPVRLGKAGGSPEITKIINQAAEPVIKRNSTVVGTNLVKMRDGLDPCREGDCLSAMVTTDAMLDYARPKGAVVALINGGNFRAALPVGKITQGDIDNLLPFKDKVLLRKYTGKQLFEAVEHGVSDVDGIGPRMIQASGLRYSYCPTAPVGHRVRSVEVQDRDGKWNPLDDNKVYVAAVGAFLASGGDDHKALADGIKISNSGPLVADALKVYLKKKSPINQTPEPRISTLK</sequence>
<dbReference type="PANTHER" id="PTHR11575:SF24">
    <property type="entry name" value="5'-NUCLEOTIDASE"/>
    <property type="match status" value="1"/>
</dbReference>
<comment type="caution">
    <text evidence="6">The sequence shown here is derived from an EMBL/GenBank/DDBJ whole genome shotgun (WGS) entry which is preliminary data.</text>
</comment>
<dbReference type="Pfam" id="PF02872">
    <property type="entry name" value="5_nucleotid_C"/>
    <property type="match status" value="1"/>
</dbReference>
<dbReference type="SUPFAM" id="SSF56300">
    <property type="entry name" value="Metallo-dependent phosphatases"/>
    <property type="match status" value="1"/>
</dbReference>
<dbReference type="PROSITE" id="PS00785">
    <property type="entry name" value="5_NUCLEOTIDASE_1"/>
    <property type="match status" value="1"/>
</dbReference>
<dbReference type="Proteomes" id="UP000462362">
    <property type="component" value="Unassembled WGS sequence"/>
</dbReference>
<name>A0A6I3S2N6_9BURK</name>
<dbReference type="SUPFAM" id="SSF55816">
    <property type="entry name" value="5'-nucleotidase (syn. UDP-sugar hydrolase), C-terminal domain"/>
    <property type="match status" value="1"/>
</dbReference>
<dbReference type="RefSeq" id="WP_149879718.1">
    <property type="nucleotide sequence ID" value="NZ_CAUEZX010000001.1"/>
</dbReference>
<dbReference type="InterPro" id="IPR008334">
    <property type="entry name" value="5'-Nucleotdase_C"/>
</dbReference>
<dbReference type="GO" id="GO:0046872">
    <property type="term" value="F:metal ion binding"/>
    <property type="evidence" value="ECO:0007669"/>
    <property type="project" value="InterPro"/>
</dbReference>
<evidence type="ECO:0000259" key="4">
    <source>
        <dbReference type="Pfam" id="PF00149"/>
    </source>
</evidence>
<reference evidence="6 7" key="1">
    <citation type="journal article" date="2019" name="Nat. Med.">
        <title>A library of human gut bacterial isolates paired with longitudinal multiomics data enables mechanistic microbiome research.</title>
        <authorList>
            <person name="Poyet M."/>
            <person name="Groussin M."/>
            <person name="Gibbons S.M."/>
            <person name="Avila-Pacheco J."/>
            <person name="Jiang X."/>
            <person name="Kearney S.M."/>
            <person name="Perrotta A.R."/>
            <person name="Berdy B."/>
            <person name="Zhao S."/>
            <person name="Lieberman T.D."/>
            <person name="Swanson P.K."/>
            <person name="Smith M."/>
            <person name="Roesemann S."/>
            <person name="Alexander J.E."/>
            <person name="Rich S.A."/>
            <person name="Livny J."/>
            <person name="Vlamakis H."/>
            <person name="Clish C."/>
            <person name="Bullock K."/>
            <person name="Deik A."/>
            <person name="Scott J."/>
            <person name="Pierce K.A."/>
            <person name="Xavier R.J."/>
            <person name="Alm E.J."/>
        </authorList>
    </citation>
    <scope>NUCLEOTIDE SEQUENCE [LARGE SCALE GENOMIC DNA]</scope>
    <source>
        <strain evidence="6 7">BIOML-A2</strain>
    </source>
</reference>
<dbReference type="PRINTS" id="PR01607">
    <property type="entry name" value="APYRASEFAMLY"/>
</dbReference>
<dbReference type="InterPro" id="IPR006179">
    <property type="entry name" value="5_nucleotidase/apyrase"/>
</dbReference>
<dbReference type="GO" id="GO:0009166">
    <property type="term" value="P:nucleotide catabolic process"/>
    <property type="evidence" value="ECO:0007669"/>
    <property type="project" value="InterPro"/>
</dbReference>
<feature type="domain" description="Calcineurin-like phosphoesterase" evidence="4">
    <location>
        <begin position="41"/>
        <end position="254"/>
    </location>
</feature>
<dbReference type="Gene3D" id="3.60.21.10">
    <property type="match status" value="1"/>
</dbReference>
<keyword evidence="2" id="KW-0732">Signal</keyword>
<dbReference type="AlphaFoldDB" id="A0A6I3S2N6"/>
<dbReference type="Gene3D" id="3.90.780.10">
    <property type="entry name" value="5'-Nucleotidase, C-terminal domain"/>
    <property type="match status" value="1"/>
</dbReference>
<feature type="domain" description="5'-Nucleotidase C-terminal" evidence="5">
    <location>
        <begin position="350"/>
        <end position="499"/>
    </location>
</feature>
<gene>
    <name evidence="6" type="ORF">GMD42_11790</name>
</gene>
<dbReference type="PANTHER" id="PTHR11575">
    <property type="entry name" value="5'-NUCLEOTIDASE-RELATED"/>
    <property type="match status" value="1"/>
</dbReference>
<dbReference type="GO" id="GO:0016788">
    <property type="term" value="F:hydrolase activity, acting on ester bonds"/>
    <property type="evidence" value="ECO:0007669"/>
    <property type="project" value="InterPro"/>
</dbReference>
<protein>
    <submittedName>
        <fullName evidence="6">Bifunctional metallophosphatase/5'-nucleotidase</fullName>
    </submittedName>
</protein>
<keyword evidence="3" id="KW-0547">Nucleotide-binding</keyword>
<evidence type="ECO:0000256" key="1">
    <source>
        <dbReference type="ARBA" id="ARBA00006654"/>
    </source>
</evidence>